<name>A0ACC2RDW8_9FUNG</name>
<comment type="caution">
    <text evidence="1">The sequence shown here is derived from an EMBL/GenBank/DDBJ whole genome shotgun (WGS) entry which is preliminary data.</text>
</comment>
<evidence type="ECO:0000313" key="2">
    <source>
        <dbReference type="Proteomes" id="UP001165960"/>
    </source>
</evidence>
<feature type="non-terminal residue" evidence="1">
    <location>
        <position position="1"/>
    </location>
</feature>
<evidence type="ECO:0000313" key="1">
    <source>
        <dbReference type="EMBL" id="KAJ9048231.1"/>
    </source>
</evidence>
<gene>
    <name evidence="1" type="ORF">DSO57_1037112</name>
</gene>
<sequence length="84" mass="9231">IGFAYLAMLGLTEQVIPHMGVWRPLATAANYVMRMSPVIYWVFQAQPFPSTEGSPGSNPGQGSSPIQQLASPWQSTLKRIMEAH</sequence>
<reference evidence="1" key="1">
    <citation type="submission" date="2022-04" db="EMBL/GenBank/DDBJ databases">
        <title>Genome of the entomopathogenic fungus Entomophthora muscae.</title>
        <authorList>
            <person name="Elya C."/>
            <person name="Lovett B.R."/>
            <person name="Lee E."/>
            <person name="Macias A.M."/>
            <person name="Hajek A.E."/>
            <person name="De Bivort B.L."/>
            <person name="Kasson M.T."/>
            <person name="De Fine Licht H.H."/>
            <person name="Stajich J.E."/>
        </authorList>
    </citation>
    <scope>NUCLEOTIDE SEQUENCE</scope>
    <source>
        <strain evidence="1">Berkeley</strain>
    </source>
</reference>
<dbReference type="EMBL" id="QTSX02007484">
    <property type="protein sequence ID" value="KAJ9048231.1"/>
    <property type="molecule type" value="Genomic_DNA"/>
</dbReference>
<proteinExistence type="predicted"/>
<organism evidence="1 2">
    <name type="scientific">Entomophthora muscae</name>
    <dbReference type="NCBI Taxonomy" id="34485"/>
    <lineage>
        <taxon>Eukaryota</taxon>
        <taxon>Fungi</taxon>
        <taxon>Fungi incertae sedis</taxon>
        <taxon>Zoopagomycota</taxon>
        <taxon>Entomophthoromycotina</taxon>
        <taxon>Entomophthoromycetes</taxon>
        <taxon>Entomophthorales</taxon>
        <taxon>Entomophthoraceae</taxon>
        <taxon>Entomophthora</taxon>
    </lineage>
</organism>
<accession>A0ACC2RDW8</accession>
<protein>
    <submittedName>
        <fullName evidence="1">Uncharacterized protein</fullName>
    </submittedName>
</protein>
<keyword evidence="2" id="KW-1185">Reference proteome</keyword>
<dbReference type="Proteomes" id="UP001165960">
    <property type="component" value="Unassembled WGS sequence"/>
</dbReference>